<evidence type="ECO:0000313" key="1">
    <source>
        <dbReference type="EMBL" id="KAK1290523.1"/>
    </source>
</evidence>
<gene>
    <name evidence="1" type="ORF">QJS10_CPB18g00710</name>
</gene>
<evidence type="ECO:0000313" key="2">
    <source>
        <dbReference type="Proteomes" id="UP001180020"/>
    </source>
</evidence>
<accession>A0AAV9CQK3</accession>
<reference evidence="1" key="2">
    <citation type="submission" date="2023-06" db="EMBL/GenBank/DDBJ databases">
        <authorList>
            <person name="Ma L."/>
            <person name="Liu K.-W."/>
            <person name="Li Z."/>
            <person name="Hsiao Y.-Y."/>
            <person name="Qi Y."/>
            <person name="Fu T."/>
            <person name="Tang G."/>
            <person name="Zhang D."/>
            <person name="Sun W.-H."/>
            <person name="Liu D.-K."/>
            <person name="Li Y."/>
            <person name="Chen G.-Z."/>
            <person name="Liu X.-D."/>
            <person name="Liao X.-Y."/>
            <person name="Jiang Y.-T."/>
            <person name="Yu X."/>
            <person name="Hao Y."/>
            <person name="Huang J."/>
            <person name="Zhao X.-W."/>
            <person name="Ke S."/>
            <person name="Chen Y.-Y."/>
            <person name="Wu W.-L."/>
            <person name="Hsu J.-L."/>
            <person name="Lin Y.-F."/>
            <person name="Huang M.-D."/>
            <person name="Li C.-Y."/>
            <person name="Huang L."/>
            <person name="Wang Z.-W."/>
            <person name="Zhao X."/>
            <person name="Zhong W.-Y."/>
            <person name="Peng D.-H."/>
            <person name="Ahmad S."/>
            <person name="Lan S."/>
            <person name="Zhang J.-S."/>
            <person name="Tsai W.-C."/>
            <person name="Van De Peer Y."/>
            <person name="Liu Z.-J."/>
        </authorList>
    </citation>
    <scope>NUCLEOTIDE SEQUENCE</scope>
    <source>
        <strain evidence="1">CP</strain>
        <tissue evidence="1">Leaves</tissue>
    </source>
</reference>
<organism evidence="1 2">
    <name type="scientific">Acorus calamus</name>
    <name type="common">Sweet flag</name>
    <dbReference type="NCBI Taxonomy" id="4465"/>
    <lineage>
        <taxon>Eukaryota</taxon>
        <taxon>Viridiplantae</taxon>
        <taxon>Streptophyta</taxon>
        <taxon>Embryophyta</taxon>
        <taxon>Tracheophyta</taxon>
        <taxon>Spermatophyta</taxon>
        <taxon>Magnoliopsida</taxon>
        <taxon>Liliopsida</taxon>
        <taxon>Acoraceae</taxon>
        <taxon>Acorus</taxon>
    </lineage>
</organism>
<name>A0AAV9CQK3_ACOCL</name>
<keyword evidence="2" id="KW-1185">Reference proteome</keyword>
<comment type="caution">
    <text evidence="1">The sequence shown here is derived from an EMBL/GenBank/DDBJ whole genome shotgun (WGS) entry which is preliminary data.</text>
</comment>
<proteinExistence type="predicted"/>
<sequence>METEKYTFYLRNGEMTITLHDVSILLGLQIEGCAVTRRVLVLGLLHLFIEDLWNPESIIQNLQLIEFESPLLLPIQDQVISMPVKPTLMVSDDPHLGDDKDLDQLIEYVLESEPLIFRNTQFKGAVELSQLPKPLDLPSKLSEEPPLSDSTAISKSIIPYLAHEPLIAPFDEYLPSPSLGPQHYGEPCSLAPIKSTVAPTTCVSISTSLLTKPPLRKDSLPAKGIRQIKRHSHFRQCLGIDIFMDAVRVDAEQEWLRRRQTRFKVEENRYTMNDT</sequence>
<reference evidence="1" key="1">
    <citation type="journal article" date="2023" name="Nat. Commun.">
        <title>Diploid and tetraploid genomes of Acorus and the evolution of monocots.</title>
        <authorList>
            <person name="Ma L."/>
            <person name="Liu K.W."/>
            <person name="Li Z."/>
            <person name="Hsiao Y.Y."/>
            <person name="Qi Y."/>
            <person name="Fu T."/>
            <person name="Tang G.D."/>
            <person name="Zhang D."/>
            <person name="Sun W.H."/>
            <person name="Liu D.K."/>
            <person name="Li Y."/>
            <person name="Chen G.Z."/>
            <person name="Liu X.D."/>
            <person name="Liao X.Y."/>
            <person name="Jiang Y.T."/>
            <person name="Yu X."/>
            <person name="Hao Y."/>
            <person name="Huang J."/>
            <person name="Zhao X.W."/>
            <person name="Ke S."/>
            <person name="Chen Y.Y."/>
            <person name="Wu W.L."/>
            <person name="Hsu J.L."/>
            <person name="Lin Y.F."/>
            <person name="Huang M.D."/>
            <person name="Li C.Y."/>
            <person name="Huang L."/>
            <person name="Wang Z.W."/>
            <person name="Zhao X."/>
            <person name="Zhong W.Y."/>
            <person name="Peng D.H."/>
            <person name="Ahmad S."/>
            <person name="Lan S."/>
            <person name="Zhang J.S."/>
            <person name="Tsai W.C."/>
            <person name="Van de Peer Y."/>
            <person name="Liu Z.J."/>
        </authorList>
    </citation>
    <scope>NUCLEOTIDE SEQUENCE</scope>
    <source>
        <strain evidence="1">CP</strain>
    </source>
</reference>
<dbReference type="EMBL" id="JAUJYO010000018">
    <property type="protein sequence ID" value="KAK1290523.1"/>
    <property type="molecule type" value="Genomic_DNA"/>
</dbReference>
<dbReference type="AlphaFoldDB" id="A0AAV9CQK3"/>
<dbReference type="Proteomes" id="UP001180020">
    <property type="component" value="Unassembled WGS sequence"/>
</dbReference>
<protein>
    <submittedName>
        <fullName evidence="1">Uncharacterized protein</fullName>
    </submittedName>
</protein>